<accession>A0ABW0G496</accession>
<dbReference type="PANTHER" id="PTHR46401:SF2">
    <property type="entry name" value="GLYCOSYLTRANSFERASE WBBK-RELATED"/>
    <property type="match status" value="1"/>
</dbReference>
<dbReference type="SUPFAM" id="SSF53756">
    <property type="entry name" value="UDP-Glycosyltransferase/glycogen phosphorylase"/>
    <property type="match status" value="1"/>
</dbReference>
<dbReference type="EMBL" id="JBHSLC010000006">
    <property type="protein sequence ID" value="MFC5354293.1"/>
    <property type="molecule type" value="Genomic_DNA"/>
</dbReference>
<protein>
    <submittedName>
        <fullName evidence="4">Glycosyltransferase family 4 protein</fullName>
    </submittedName>
</protein>
<evidence type="ECO:0000313" key="5">
    <source>
        <dbReference type="Proteomes" id="UP001596166"/>
    </source>
</evidence>
<dbReference type="InterPro" id="IPR022623">
    <property type="entry name" value="Glyco_trans_4"/>
</dbReference>
<evidence type="ECO:0000259" key="2">
    <source>
        <dbReference type="Pfam" id="PF00534"/>
    </source>
</evidence>
<name>A0ABW0G496_9PROT</name>
<evidence type="ECO:0000259" key="3">
    <source>
        <dbReference type="Pfam" id="PF12000"/>
    </source>
</evidence>
<dbReference type="Pfam" id="PF00534">
    <property type="entry name" value="Glycos_transf_1"/>
    <property type="match status" value="1"/>
</dbReference>
<evidence type="ECO:0000313" key="4">
    <source>
        <dbReference type="EMBL" id="MFC5354293.1"/>
    </source>
</evidence>
<proteinExistence type="predicted"/>
<sequence length="407" mass="46173">MHQSFPGQYQHIVKHLAAQPGNRVVFLSHENQNRLDGVERIDYLPYRAPHPSTHHYVREAEQAVIFGQSVYELCLRLKRDGFRPDIMIGHNGWGETLFLKDVWPDVPLLAYFEFFYRFQGADVTFDPASPVTLNDAPRVRAKNLVNLLGLDAADWGQTPTRWQWSLYPEVARPRISVIHEGIDTTAVRPDPQAWIRLDDKNIVLSARDEVITYVARNLEPYRGFHIFMRALPEILRRRPKAHVLIVGGDEVSYGPAAPDGRTFRQIMLGEVGRSLDMSRVHFLGRVPYSIFVSVLQVSSAHVYLTYPFVLSWSFLEAMAAGCLLIGSATAPVQEVLKDRENGLLVDFFDTAALAGRIDEAFDHPDRMQALRDQARRTAVETYDLATVTLPRHLALIDDLIAGRTPQP</sequence>
<gene>
    <name evidence="4" type="ORF">ACFPMG_04665</name>
</gene>
<dbReference type="Gene3D" id="3.40.50.2000">
    <property type="entry name" value="Glycogen Phosphorylase B"/>
    <property type="match status" value="2"/>
</dbReference>
<dbReference type="PANTHER" id="PTHR46401">
    <property type="entry name" value="GLYCOSYLTRANSFERASE WBBK-RELATED"/>
    <property type="match status" value="1"/>
</dbReference>
<dbReference type="InterPro" id="IPR001296">
    <property type="entry name" value="Glyco_trans_1"/>
</dbReference>
<comment type="caution">
    <text evidence="4">The sequence shown here is derived from an EMBL/GenBank/DDBJ whole genome shotgun (WGS) entry which is preliminary data.</text>
</comment>
<keyword evidence="1" id="KW-0808">Transferase</keyword>
<reference evidence="5" key="1">
    <citation type="journal article" date="2019" name="Int. J. Syst. Evol. Microbiol.">
        <title>The Global Catalogue of Microorganisms (GCM) 10K type strain sequencing project: providing services to taxonomists for standard genome sequencing and annotation.</title>
        <authorList>
            <consortium name="The Broad Institute Genomics Platform"/>
            <consortium name="The Broad Institute Genome Sequencing Center for Infectious Disease"/>
            <person name="Wu L."/>
            <person name="Ma J."/>
        </authorList>
    </citation>
    <scope>NUCLEOTIDE SEQUENCE [LARGE SCALE GENOMIC DNA]</scope>
    <source>
        <strain evidence="5">CCUG 58760</strain>
    </source>
</reference>
<dbReference type="Pfam" id="PF12000">
    <property type="entry name" value="Glyco_trans_4_3"/>
    <property type="match status" value="1"/>
</dbReference>
<organism evidence="4 5">
    <name type="scientific">Azospirillum himalayense</name>
    <dbReference type="NCBI Taxonomy" id="654847"/>
    <lineage>
        <taxon>Bacteria</taxon>
        <taxon>Pseudomonadati</taxon>
        <taxon>Pseudomonadota</taxon>
        <taxon>Alphaproteobacteria</taxon>
        <taxon>Rhodospirillales</taxon>
        <taxon>Azospirillaceae</taxon>
        <taxon>Azospirillum</taxon>
    </lineage>
</organism>
<evidence type="ECO:0000256" key="1">
    <source>
        <dbReference type="ARBA" id="ARBA00022679"/>
    </source>
</evidence>
<dbReference type="Proteomes" id="UP001596166">
    <property type="component" value="Unassembled WGS sequence"/>
</dbReference>
<keyword evidence="5" id="KW-1185">Reference proteome</keyword>
<dbReference type="CDD" id="cd03818">
    <property type="entry name" value="GT4_ExpC-like"/>
    <property type="match status" value="1"/>
</dbReference>
<feature type="domain" description="Glycosyl transferase family 4" evidence="3">
    <location>
        <begin position="21"/>
        <end position="186"/>
    </location>
</feature>
<feature type="domain" description="Glycosyl transferase family 1" evidence="2">
    <location>
        <begin position="205"/>
        <end position="376"/>
    </location>
</feature>